<organism evidence="3 4">
    <name type="scientific">Paracraurococcus lichenis</name>
    <dbReference type="NCBI Taxonomy" id="3064888"/>
    <lineage>
        <taxon>Bacteria</taxon>
        <taxon>Pseudomonadati</taxon>
        <taxon>Pseudomonadota</taxon>
        <taxon>Alphaproteobacteria</taxon>
        <taxon>Acetobacterales</taxon>
        <taxon>Roseomonadaceae</taxon>
        <taxon>Paracraurococcus</taxon>
    </lineage>
</organism>
<dbReference type="InterPro" id="IPR002656">
    <property type="entry name" value="Acyl_transf_3_dom"/>
</dbReference>
<dbReference type="EC" id="2.3.-.-" evidence="3"/>
<proteinExistence type="predicted"/>
<dbReference type="GO" id="GO:0016746">
    <property type="term" value="F:acyltransferase activity"/>
    <property type="evidence" value="ECO:0007669"/>
    <property type="project" value="UniProtKB-KW"/>
</dbReference>
<feature type="transmembrane region" description="Helical" evidence="1">
    <location>
        <begin position="272"/>
        <end position="292"/>
    </location>
</feature>
<accession>A0ABT9E225</accession>
<sequence length="378" mass="40492">MHALDSLRGVAAFAVVIYHCLLVYPDLCETLADKGVPFFRTAQDPVAVALLTLTPPSLFWSGREAVLLFFVLSGYVLAQAFLRGPQPWLPFVIRRACRLLLPCILVMLPVALLVALLDPAPHPGWSAWANGQWTGEVTPGGVLSHALLVAQPYGLNSPLWSLHYEWRVSLVFPLLVMLAAAGPGLALLVSLLCAVMAAAEYRLTGMGWISPLLFLPHFMAGVLLAQAGPGLPARIAALPRGPRLGLWALCYLLLNWRWLAPGPALSLDLMNGLGAALLIALVLASARAQAVLAWRPVAWLGKVSFSLYLVHVPVILAALHLAPPAWPLWCVLAGAVLASLLFAWVLFHLAERPSIWLGRALARRAPGGAGRAAARAAA</sequence>
<keyword evidence="1" id="KW-1133">Transmembrane helix</keyword>
<gene>
    <name evidence="3" type="ORF">Q7A36_17800</name>
</gene>
<dbReference type="Pfam" id="PF01757">
    <property type="entry name" value="Acyl_transf_3"/>
    <property type="match status" value="1"/>
</dbReference>
<feature type="transmembrane region" description="Helical" evidence="1">
    <location>
        <begin position="326"/>
        <end position="347"/>
    </location>
</feature>
<feature type="transmembrane region" description="Helical" evidence="1">
    <location>
        <begin position="299"/>
        <end position="320"/>
    </location>
</feature>
<dbReference type="PANTHER" id="PTHR23028">
    <property type="entry name" value="ACETYLTRANSFERASE"/>
    <property type="match status" value="1"/>
</dbReference>
<keyword evidence="1" id="KW-0472">Membrane</keyword>
<name>A0ABT9E225_9PROT</name>
<reference evidence="3 4" key="1">
    <citation type="submission" date="2023-08" db="EMBL/GenBank/DDBJ databases">
        <title>The draft genome sequence of Paracraurococcus sp. LOR1-02.</title>
        <authorList>
            <person name="Kingkaew E."/>
            <person name="Tanasupawat S."/>
        </authorList>
    </citation>
    <scope>NUCLEOTIDE SEQUENCE [LARGE SCALE GENOMIC DNA]</scope>
    <source>
        <strain evidence="3 4">LOR1-02</strain>
    </source>
</reference>
<evidence type="ECO:0000313" key="4">
    <source>
        <dbReference type="Proteomes" id="UP001243009"/>
    </source>
</evidence>
<feature type="transmembrane region" description="Helical" evidence="1">
    <location>
        <begin position="7"/>
        <end position="24"/>
    </location>
</feature>
<evidence type="ECO:0000256" key="1">
    <source>
        <dbReference type="SAM" id="Phobius"/>
    </source>
</evidence>
<feature type="transmembrane region" description="Helical" evidence="1">
    <location>
        <begin position="99"/>
        <end position="117"/>
    </location>
</feature>
<keyword evidence="3" id="KW-0808">Transferase</keyword>
<feature type="transmembrane region" description="Helical" evidence="1">
    <location>
        <begin position="58"/>
        <end position="78"/>
    </location>
</feature>
<feature type="transmembrane region" description="Helical" evidence="1">
    <location>
        <begin position="168"/>
        <end position="199"/>
    </location>
</feature>
<keyword evidence="4" id="KW-1185">Reference proteome</keyword>
<dbReference type="InterPro" id="IPR050879">
    <property type="entry name" value="Acyltransferase_3"/>
</dbReference>
<keyword evidence="3" id="KW-0012">Acyltransferase</keyword>
<evidence type="ECO:0000259" key="2">
    <source>
        <dbReference type="Pfam" id="PF01757"/>
    </source>
</evidence>
<comment type="caution">
    <text evidence="3">The sequence shown here is derived from an EMBL/GenBank/DDBJ whole genome shotgun (WGS) entry which is preliminary data.</text>
</comment>
<feature type="domain" description="Acyltransferase 3" evidence="2">
    <location>
        <begin position="2"/>
        <end position="347"/>
    </location>
</feature>
<dbReference type="EMBL" id="JAUTWS010000016">
    <property type="protein sequence ID" value="MDO9710212.1"/>
    <property type="molecule type" value="Genomic_DNA"/>
</dbReference>
<feature type="transmembrane region" description="Helical" evidence="1">
    <location>
        <begin position="205"/>
        <end position="224"/>
    </location>
</feature>
<keyword evidence="1" id="KW-0812">Transmembrane</keyword>
<protein>
    <submittedName>
        <fullName evidence="3">Acyltransferase</fullName>
        <ecNumber evidence="3">2.3.-.-</ecNumber>
    </submittedName>
</protein>
<dbReference type="Proteomes" id="UP001243009">
    <property type="component" value="Unassembled WGS sequence"/>
</dbReference>
<evidence type="ECO:0000313" key="3">
    <source>
        <dbReference type="EMBL" id="MDO9710212.1"/>
    </source>
</evidence>